<proteinExistence type="predicted"/>
<evidence type="ECO:0000256" key="5">
    <source>
        <dbReference type="ARBA" id="ARBA00022989"/>
    </source>
</evidence>
<reference evidence="8 9" key="1">
    <citation type="submission" date="2019-02" db="EMBL/GenBank/DDBJ databases">
        <title>Genomic data mining of an Antarctic deep-sea actinobacterium, Janibacterlimosus P3-3-X1.</title>
        <authorList>
            <person name="Liao L."/>
            <person name="Chen B."/>
        </authorList>
    </citation>
    <scope>NUCLEOTIDE SEQUENCE [LARGE SCALE GENOMIC DNA]</scope>
    <source>
        <strain evidence="8 9">P3-3-X1</strain>
    </source>
</reference>
<dbReference type="GO" id="GO:0046872">
    <property type="term" value="F:metal ion binding"/>
    <property type="evidence" value="ECO:0007669"/>
    <property type="project" value="UniProtKB-KW"/>
</dbReference>
<evidence type="ECO:0000256" key="1">
    <source>
        <dbReference type="ARBA" id="ARBA00004651"/>
    </source>
</evidence>
<dbReference type="InterPro" id="IPR000715">
    <property type="entry name" value="Glycosyl_transferase_4"/>
</dbReference>
<dbReference type="KEGG" id="jli:EXU32_10775"/>
<keyword evidence="7" id="KW-0479">Metal-binding</keyword>
<dbReference type="GO" id="GO:0071555">
    <property type="term" value="P:cell wall organization"/>
    <property type="evidence" value="ECO:0007669"/>
    <property type="project" value="TreeGrafter"/>
</dbReference>
<keyword evidence="5" id="KW-1133">Transmembrane helix</keyword>
<evidence type="ECO:0000313" key="8">
    <source>
        <dbReference type="EMBL" id="QBF46688.1"/>
    </source>
</evidence>
<keyword evidence="2" id="KW-1003">Cell membrane</keyword>
<dbReference type="GO" id="GO:0009103">
    <property type="term" value="P:lipopolysaccharide biosynthetic process"/>
    <property type="evidence" value="ECO:0007669"/>
    <property type="project" value="TreeGrafter"/>
</dbReference>
<evidence type="ECO:0000256" key="3">
    <source>
        <dbReference type="ARBA" id="ARBA00022679"/>
    </source>
</evidence>
<dbReference type="Proteomes" id="UP000290408">
    <property type="component" value="Chromosome"/>
</dbReference>
<dbReference type="RefSeq" id="WP_130629906.1">
    <property type="nucleotide sequence ID" value="NZ_CP036164.1"/>
</dbReference>
<protein>
    <submittedName>
        <fullName evidence="8">Glycosyl transferase</fullName>
    </submittedName>
</protein>
<evidence type="ECO:0000256" key="6">
    <source>
        <dbReference type="ARBA" id="ARBA00023136"/>
    </source>
</evidence>
<keyword evidence="6" id="KW-0472">Membrane</keyword>
<sequence length="322" mass="32414">MSDGSHSLLPALGAAAVTAAAAPFVRAGLVAIDMLDVPNDRSSHAAPIPRGGGVACALGVATAVAAHPHPAPGRELVGVAALTLVGLADDRRGLPAVARLSAQLAAGALAGSTGAAGIARGAVVVPAAVNVVNFMDGINGISGLTALAWGAHAARVEPDSPSGQAVAGAGLGFLPWNLPRARLFLGDSGSYLLGSLVGTSITRAEPRVAVRLALPLAPYLLDAGVTLARRALAGRDLMAAHREHAYQRLVHDHGWSHVQVAGAHALLVAALGRAARRLPLPAATVVAVGVGGAWAAGPEIVTWARRRRARVNSRSRRPTATS</sequence>
<feature type="binding site" evidence="7">
    <location>
        <position position="133"/>
    </location>
    <ligand>
        <name>Mg(2+)</name>
        <dbReference type="ChEBI" id="CHEBI:18420"/>
    </ligand>
</feature>
<dbReference type="AlphaFoldDB" id="A0A4V0ZB42"/>
<comment type="cofactor">
    <cofactor evidence="7">
        <name>Mg(2+)</name>
        <dbReference type="ChEBI" id="CHEBI:18420"/>
    </cofactor>
</comment>
<organism evidence="8 9">
    <name type="scientific">Janibacter limosus</name>
    <dbReference type="NCBI Taxonomy" id="53458"/>
    <lineage>
        <taxon>Bacteria</taxon>
        <taxon>Bacillati</taxon>
        <taxon>Actinomycetota</taxon>
        <taxon>Actinomycetes</taxon>
        <taxon>Micrococcales</taxon>
        <taxon>Intrasporangiaceae</taxon>
        <taxon>Janibacter</taxon>
    </lineage>
</organism>
<evidence type="ECO:0000256" key="7">
    <source>
        <dbReference type="PIRSR" id="PIRSR600715-1"/>
    </source>
</evidence>
<dbReference type="GO" id="GO:0016780">
    <property type="term" value="F:phosphotransferase activity, for other substituted phosphate groups"/>
    <property type="evidence" value="ECO:0007669"/>
    <property type="project" value="InterPro"/>
</dbReference>
<keyword evidence="4" id="KW-0812">Transmembrane</keyword>
<gene>
    <name evidence="8" type="ORF">EXU32_10775</name>
</gene>
<comment type="subcellular location">
    <subcellularLocation>
        <location evidence="1">Cell membrane</location>
        <topology evidence="1">Multi-pass membrane protein</topology>
    </subcellularLocation>
</comment>
<dbReference type="PANTHER" id="PTHR22926:SF3">
    <property type="entry name" value="UNDECAPRENYL-PHOSPHATE ALPHA-N-ACETYLGLUCOSAMINYL 1-PHOSPHATE TRANSFERASE"/>
    <property type="match status" value="1"/>
</dbReference>
<evidence type="ECO:0000256" key="2">
    <source>
        <dbReference type="ARBA" id="ARBA00022475"/>
    </source>
</evidence>
<evidence type="ECO:0000313" key="9">
    <source>
        <dbReference type="Proteomes" id="UP000290408"/>
    </source>
</evidence>
<evidence type="ECO:0000256" key="4">
    <source>
        <dbReference type="ARBA" id="ARBA00022692"/>
    </source>
</evidence>
<dbReference type="EMBL" id="CP036164">
    <property type="protein sequence ID" value="QBF46688.1"/>
    <property type="molecule type" value="Genomic_DNA"/>
</dbReference>
<dbReference type="GO" id="GO:0005886">
    <property type="term" value="C:plasma membrane"/>
    <property type="evidence" value="ECO:0007669"/>
    <property type="project" value="UniProtKB-SubCell"/>
</dbReference>
<dbReference type="OrthoDB" id="9783652at2"/>
<dbReference type="GO" id="GO:0044038">
    <property type="term" value="P:cell wall macromolecule biosynthetic process"/>
    <property type="evidence" value="ECO:0007669"/>
    <property type="project" value="TreeGrafter"/>
</dbReference>
<dbReference type="PANTHER" id="PTHR22926">
    <property type="entry name" value="PHOSPHO-N-ACETYLMURAMOYL-PENTAPEPTIDE-TRANSFERASE"/>
    <property type="match status" value="1"/>
</dbReference>
<keyword evidence="3 8" id="KW-0808">Transferase</keyword>
<keyword evidence="9" id="KW-1185">Reference proteome</keyword>
<dbReference type="Pfam" id="PF00953">
    <property type="entry name" value="Glycos_transf_4"/>
    <property type="match status" value="1"/>
</dbReference>
<name>A0A4V0ZB42_9MICO</name>
<feature type="binding site" evidence="7">
    <location>
        <position position="187"/>
    </location>
    <ligand>
        <name>Mg(2+)</name>
        <dbReference type="ChEBI" id="CHEBI:18420"/>
    </ligand>
</feature>
<keyword evidence="7" id="KW-0460">Magnesium</keyword>
<accession>A0A4V0ZB42</accession>